<dbReference type="CDD" id="cd08297">
    <property type="entry name" value="CAD3"/>
    <property type="match status" value="1"/>
</dbReference>
<comment type="cofactor">
    <cofactor evidence="1 7">
        <name>Zn(2+)</name>
        <dbReference type="ChEBI" id="CHEBI:29105"/>
    </cofactor>
</comment>
<evidence type="ECO:0000256" key="6">
    <source>
        <dbReference type="ARBA" id="ARBA00023027"/>
    </source>
</evidence>
<organism evidence="9 10">
    <name type="scientific">Penicillium atrosanguineum</name>
    <dbReference type="NCBI Taxonomy" id="1132637"/>
    <lineage>
        <taxon>Eukaryota</taxon>
        <taxon>Fungi</taxon>
        <taxon>Dikarya</taxon>
        <taxon>Ascomycota</taxon>
        <taxon>Pezizomycotina</taxon>
        <taxon>Eurotiomycetes</taxon>
        <taxon>Eurotiomycetidae</taxon>
        <taxon>Eurotiales</taxon>
        <taxon>Aspergillaceae</taxon>
        <taxon>Penicillium</taxon>
    </lineage>
</organism>
<keyword evidence="10" id="KW-1185">Reference proteome</keyword>
<dbReference type="InterPro" id="IPR020843">
    <property type="entry name" value="ER"/>
</dbReference>
<feature type="domain" description="Enoyl reductase (ER)" evidence="8">
    <location>
        <begin position="15"/>
        <end position="346"/>
    </location>
</feature>
<dbReference type="InterPro" id="IPR013154">
    <property type="entry name" value="ADH-like_N"/>
</dbReference>
<name>A0A9W9PML0_9EURO</name>
<dbReference type="GO" id="GO:0004022">
    <property type="term" value="F:alcohol dehydrogenase (NAD+) activity"/>
    <property type="evidence" value="ECO:0007669"/>
    <property type="project" value="TreeGrafter"/>
</dbReference>
<dbReference type="Gene3D" id="3.90.180.10">
    <property type="entry name" value="Medium-chain alcohol dehydrogenases, catalytic domain"/>
    <property type="match status" value="1"/>
</dbReference>
<dbReference type="PANTHER" id="PTHR42940">
    <property type="entry name" value="ALCOHOL DEHYDROGENASE 1-RELATED"/>
    <property type="match status" value="1"/>
</dbReference>
<keyword evidence="5" id="KW-0560">Oxidoreductase</keyword>
<dbReference type="PANTHER" id="PTHR42940:SF2">
    <property type="entry name" value="DEHYDROGENASE FAMILY OXIDOREDUCTASE, PUTATIVE (JCVI)-RELATED"/>
    <property type="match status" value="1"/>
</dbReference>
<evidence type="ECO:0000256" key="3">
    <source>
        <dbReference type="ARBA" id="ARBA00022723"/>
    </source>
</evidence>
<reference evidence="9" key="1">
    <citation type="submission" date="2022-12" db="EMBL/GenBank/DDBJ databases">
        <authorList>
            <person name="Petersen C."/>
        </authorList>
    </citation>
    <scope>NUCLEOTIDE SEQUENCE</scope>
    <source>
        <strain evidence="9">IBT 21472</strain>
    </source>
</reference>
<dbReference type="InterPro" id="IPR011032">
    <property type="entry name" value="GroES-like_sf"/>
</dbReference>
<keyword evidence="6" id="KW-0520">NAD</keyword>
<comment type="similarity">
    <text evidence="2 7">Belongs to the zinc-containing alcohol dehydrogenase family.</text>
</comment>
<comment type="caution">
    <text evidence="9">The sequence shown here is derived from an EMBL/GenBank/DDBJ whole genome shotgun (WGS) entry which is preliminary data.</text>
</comment>
<dbReference type="SMART" id="SM00829">
    <property type="entry name" value="PKS_ER"/>
    <property type="match status" value="1"/>
</dbReference>
<protein>
    <submittedName>
        <fullName evidence="9">Alcohol dehydrogenase</fullName>
    </submittedName>
</protein>
<keyword evidence="3 7" id="KW-0479">Metal-binding</keyword>
<evidence type="ECO:0000256" key="4">
    <source>
        <dbReference type="ARBA" id="ARBA00022833"/>
    </source>
</evidence>
<evidence type="ECO:0000313" key="9">
    <source>
        <dbReference type="EMBL" id="KAJ5299862.1"/>
    </source>
</evidence>
<dbReference type="InterPro" id="IPR036291">
    <property type="entry name" value="NAD(P)-bd_dom_sf"/>
</dbReference>
<dbReference type="AlphaFoldDB" id="A0A9W9PML0"/>
<evidence type="ECO:0000256" key="7">
    <source>
        <dbReference type="RuleBase" id="RU361277"/>
    </source>
</evidence>
<dbReference type="PROSITE" id="PS00059">
    <property type="entry name" value="ADH_ZINC"/>
    <property type="match status" value="1"/>
</dbReference>
<dbReference type="InterPro" id="IPR013149">
    <property type="entry name" value="ADH-like_C"/>
</dbReference>
<keyword evidence="4 7" id="KW-0862">Zinc</keyword>
<accession>A0A9W9PML0</accession>
<dbReference type="SUPFAM" id="SSF50129">
    <property type="entry name" value="GroES-like"/>
    <property type="match status" value="1"/>
</dbReference>
<dbReference type="Proteomes" id="UP001147746">
    <property type="component" value="Unassembled WGS sequence"/>
</dbReference>
<dbReference type="InterPro" id="IPR002328">
    <property type="entry name" value="ADH_Zn_CS"/>
</dbReference>
<dbReference type="GO" id="GO:0005737">
    <property type="term" value="C:cytoplasm"/>
    <property type="evidence" value="ECO:0007669"/>
    <property type="project" value="TreeGrafter"/>
</dbReference>
<sequence length="349" mass="36971">MATPELQKAAVVQQGDEPRFEIKFLPLPKLGPTELLVKLSVTGICGTDIALASGKLGPCCQILGHEGIGRVVKTGISVDEKSVQIGDRVGVSWVRDSCGDCAMCLHGEEMRCVKQVHSGRAVDGTLAQYTVVPFRSMMRLPEGLSDEQLAPIMCAGVTAYRALKICGAVPGQWVVISGAGSGVGAMCIQYARAMGYRVLAIDAGNKKGDHCLRQHAEAYLDVFKHAKIAQAVKDTTDGQGAAAVIVAAGSSKAYQDAFDMLAPLGTLVCVGIPTPPDKIQFHPLQFIDNGIRVIGSMVGSKQDIGEALQFVQRGVVVPDVEVVGLEEVPSLMPRIATGEMTAKYVVKLE</sequence>
<gene>
    <name evidence="9" type="ORF">N7476_011419</name>
</gene>
<dbReference type="SUPFAM" id="SSF51735">
    <property type="entry name" value="NAD(P)-binding Rossmann-fold domains"/>
    <property type="match status" value="1"/>
</dbReference>
<evidence type="ECO:0000256" key="5">
    <source>
        <dbReference type="ARBA" id="ARBA00023002"/>
    </source>
</evidence>
<dbReference type="Pfam" id="PF08240">
    <property type="entry name" value="ADH_N"/>
    <property type="match status" value="1"/>
</dbReference>
<evidence type="ECO:0000256" key="2">
    <source>
        <dbReference type="ARBA" id="ARBA00008072"/>
    </source>
</evidence>
<evidence type="ECO:0000259" key="8">
    <source>
        <dbReference type="SMART" id="SM00829"/>
    </source>
</evidence>
<dbReference type="Pfam" id="PF00107">
    <property type="entry name" value="ADH_zinc_N"/>
    <property type="match status" value="1"/>
</dbReference>
<dbReference type="Gene3D" id="3.40.50.720">
    <property type="entry name" value="NAD(P)-binding Rossmann-like Domain"/>
    <property type="match status" value="1"/>
</dbReference>
<evidence type="ECO:0000256" key="1">
    <source>
        <dbReference type="ARBA" id="ARBA00001947"/>
    </source>
</evidence>
<evidence type="ECO:0000313" key="10">
    <source>
        <dbReference type="Proteomes" id="UP001147746"/>
    </source>
</evidence>
<proteinExistence type="inferred from homology"/>
<reference evidence="9" key="2">
    <citation type="journal article" date="2023" name="IMA Fungus">
        <title>Comparative genomic study of the Penicillium genus elucidates a diverse pangenome and 15 lateral gene transfer events.</title>
        <authorList>
            <person name="Petersen C."/>
            <person name="Sorensen T."/>
            <person name="Nielsen M.R."/>
            <person name="Sondergaard T.E."/>
            <person name="Sorensen J.L."/>
            <person name="Fitzpatrick D.A."/>
            <person name="Frisvad J.C."/>
            <person name="Nielsen K.L."/>
        </authorList>
    </citation>
    <scope>NUCLEOTIDE SEQUENCE</scope>
    <source>
        <strain evidence="9">IBT 21472</strain>
    </source>
</reference>
<dbReference type="GO" id="GO:0008270">
    <property type="term" value="F:zinc ion binding"/>
    <property type="evidence" value="ECO:0007669"/>
    <property type="project" value="InterPro"/>
</dbReference>
<dbReference type="FunFam" id="3.40.50.720:FF:000039">
    <property type="entry name" value="Alcohol dehydrogenase AdhP"/>
    <property type="match status" value="1"/>
</dbReference>
<dbReference type="EMBL" id="JAPZBO010000010">
    <property type="protein sequence ID" value="KAJ5299862.1"/>
    <property type="molecule type" value="Genomic_DNA"/>
</dbReference>